<organism evidence="4 5">
    <name type="scientific">Plasmodium falciparum (isolate 7G8)</name>
    <dbReference type="NCBI Taxonomy" id="57266"/>
    <lineage>
        <taxon>Eukaryota</taxon>
        <taxon>Sar</taxon>
        <taxon>Alveolata</taxon>
        <taxon>Apicomplexa</taxon>
        <taxon>Aconoidasida</taxon>
        <taxon>Haemosporida</taxon>
        <taxon>Plasmodiidae</taxon>
        <taxon>Plasmodium</taxon>
        <taxon>Plasmodium (Laverania)</taxon>
    </lineage>
</organism>
<dbReference type="InterPro" id="IPR008602">
    <property type="entry name" value="Duffy-antigen-binding"/>
</dbReference>
<feature type="domain" description="Duffy-binding-like" evidence="3">
    <location>
        <begin position="388"/>
        <end position="481"/>
    </location>
</feature>
<dbReference type="Gene3D" id="1.20.58.830">
    <property type="match status" value="1"/>
</dbReference>
<dbReference type="InterPro" id="IPR054595">
    <property type="entry name" value="DBL_C"/>
</dbReference>
<name>W7F2Z3_PLAF8</name>
<dbReference type="Pfam" id="PF22672">
    <property type="entry name" value="DBL_C"/>
    <property type="match status" value="1"/>
</dbReference>
<dbReference type="GO" id="GO:0016020">
    <property type="term" value="C:membrane"/>
    <property type="evidence" value="ECO:0007669"/>
    <property type="project" value="InterPro"/>
</dbReference>
<sequence>EEEEEDEEEDVPEDTAEDTTQKTEETQKEGEAPTTQDNAEKPCEIVKELFSNVENLKQACPTKYGKNAPTSWKCISDTTTGGEPTGNDGAICIPPRRRKMYIGPLKTWANNSGNDTQVSGEAQTQGSSNTTVNVDDGLLKAFVESAAVETFFLWDRYKKENKPQNTSQLQLLTSTLENSGEQNPQTSLQKGHIPPDFLRQMFYTLADYKDILYSGSNDTTSVSKDTPSSSSNDNLKNIVLEASGNTEEGKKDMRKIQEKLKTFFSNSGDKPSTVTSGPSSVKPGSNSGNDPASWWKQHAESIWKGMVCALTYEESGAKGQSSNIQQNSGLKSALLDTNNKPKNTQYQYKTVELKDNDENGAKSTQSSASGTKLTDFVLRPTYFRYLEEWGETFCKERKKRLEKIKYECRNSEQEGKRHCSGDGHDCTENGNLKHKDISADLYCPDCYKQCRKYKKWIDIKFVEYHKQENKYEGERGKLTKDKSGG</sequence>
<feature type="compositionally biased region" description="Basic and acidic residues" evidence="1">
    <location>
        <begin position="19"/>
        <end position="31"/>
    </location>
</feature>
<protein>
    <recommendedName>
        <fullName evidence="6">EMP1 protein</fullName>
    </recommendedName>
</protein>
<evidence type="ECO:0008006" key="6">
    <source>
        <dbReference type="Google" id="ProtNLM"/>
    </source>
</evidence>
<dbReference type="AlphaFoldDB" id="W7F2Z3"/>
<feature type="region of interest" description="Disordered" evidence="1">
    <location>
        <begin position="263"/>
        <end position="293"/>
    </location>
</feature>
<feature type="compositionally biased region" description="Acidic residues" evidence="1">
    <location>
        <begin position="1"/>
        <end position="17"/>
    </location>
</feature>
<feature type="region of interest" description="Disordered" evidence="1">
    <location>
        <begin position="1"/>
        <end position="43"/>
    </location>
</feature>
<evidence type="ECO:0000259" key="2">
    <source>
        <dbReference type="Pfam" id="PF05424"/>
    </source>
</evidence>
<dbReference type="EMBL" id="KI928578">
    <property type="protein sequence ID" value="EUR56641.1"/>
    <property type="molecule type" value="Genomic_DNA"/>
</dbReference>
<reference evidence="5" key="1">
    <citation type="submission" date="2007-11" db="EMBL/GenBank/DDBJ databases">
        <authorList>
            <consortium name="The Broad Institute Genome Sequencing Platform"/>
            <person name="Volkman S.K."/>
            <person name="Daily J.P."/>
            <person name="Sarr O."/>
            <person name="Ndiaye D."/>
            <person name="Ndir O."/>
            <person name="Mboup S."/>
            <person name="Lukens A."/>
            <person name="Stange-Thomann N."/>
            <person name="Mauceli E."/>
            <person name="Gnerre S."/>
            <person name="Jaffe D."/>
            <person name="Zainoun J."/>
            <person name="Wiegand R.C."/>
            <person name="Birren B."/>
            <person name="Galagan J."/>
            <person name="Lander E."/>
            <person name="Wirth D.F."/>
        </authorList>
    </citation>
    <scope>NUCLEOTIDE SEQUENCE [LARGE SCALE GENOMIC DNA]</scope>
    <source>
        <strain evidence="5">7G8</strain>
    </source>
</reference>
<feature type="non-terminal residue" evidence="4">
    <location>
        <position position="485"/>
    </location>
</feature>
<feature type="domain" description="Duffy-antigen binding" evidence="2">
    <location>
        <begin position="91"/>
        <end position="337"/>
    </location>
</feature>
<feature type="non-terminal residue" evidence="4">
    <location>
        <position position="1"/>
    </location>
</feature>
<dbReference type="Gene3D" id="1.20.1310.20">
    <property type="entry name" value="Duffy-antigen binding domain"/>
    <property type="match status" value="1"/>
</dbReference>
<evidence type="ECO:0000313" key="5">
    <source>
        <dbReference type="Proteomes" id="UP000030688"/>
    </source>
</evidence>
<dbReference type="Proteomes" id="UP000030688">
    <property type="component" value="Unassembled WGS sequence"/>
</dbReference>
<gene>
    <name evidence="4" type="ORF">PFBG_05988</name>
</gene>
<proteinExistence type="predicted"/>
<accession>W7F2Z3</accession>
<dbReference type="SUPFAM" id="SSF140924">
    <property type="entry name" value="Duffy binding domain-like"/>
    <property type="match status" value="1"/>
</dbReference>
<evidence type="ECO:0000259" key="3">
    <source>
        <dbReference type="Pfam" id="PF22672"/>
    </source>
</evidence>
<evidence type="ECO:0000313" key="4">
    <source>
        <dbReference type="EMBL" id="EUR56641.1"/>
    </source>
</evidence>
<reference evidence="4 5" key="2">
    <citation type="submission" date="2013-02" db="EMBL/GenBank/DDBJ databases">
        <title>The Genome Sequence of Plasmodium falciparum 7G8.</title>
        <authorList>
            <consortium name="The Broad Institute Genome Sequencing Platform"/>
            <consortium name="The Broad Institute Genome Sequencing Center for Infectious Disease"/>
            <person name="Neafsey D."/>
            <person name="Cheeseman I."/>
            <person name="Volkman S."/>
            <person name="Adams J."/>
            <person name="Walker B."/>
            <person name="Young S.K."/>
            <person name="Zeng Q."/>
            <person name="Gargeya S."/>
            <person name="Fitzgerald M."/>
            <person name="Haas B."/>
            <person name="Abouelleil A."/>
            <person name="Alvarado L."/>
            <person name="Arachchi H.M."/>
            <person name="Berlin A.M."/>
            <person name="Chapman S.B."/>
            <person name="Dewar J."/>
            <person name="Goldberg J."/>
            <person name="Griggs A."/>
            <person name="Gujja S."/>
            <person name="Hansen M."/>
            <person name="Howarth C."/>
            <person name="Imamovic A."/>
            <person name="Larimer J."/>
            <person name="McCowan C."/>
            <person name="Murphy C."/>
            <person name="Neiman D."/>
            <person name="Pearson M."/>
            <person name="Priest M."/>
            <person name="Roberts A."/>
            <person name="Saif S."/>
            <person name="Shea T."/>
            <person name="Sisk P."/>
            <person name="Sykes S."/>
            <person name="Wortman J."/>
            <person name="Nusbaum C."/>
            <person name="Birren B."/>
        </authorList>
    </citation>
    <scope>NUCLEOTIDE SEQUENCE [LARGE SCALE GENOMIC DNA]</scope>
    <source>
        <strain evidence="4 5">7G8</strain>
    </source>
</reference>
<feature type="compositionally biased region" description="Low complexity" evidence="1">
    <location>
        <begin position="218"/>
        <end position="233"/>
    </location>
</feature>
<feature type="region of interest" description="Disordered" evidence="1">
    <location>
        <begin position="218"/>
        <end position="237"/>
    </location>
</feature>
<dbReference type="GO" id="GO:0046789">
    <property type="term" value="F:host cell surface receptor binding"/>
    <property type="evidence" value="ECO:0007669"/>
    <property type="project" value="InterPro"/>
</dbReference>
<dbReference type="InterPro" id="IPR042202">
    <property type="entry name" value="Duffy-ag-bd_sf"/>
</dbReference>
<evidence type="ECO:0000256" key="1">
    <source>
        <dbReference type="SAM" id="MobiDB-lite"/>
    </source>
</evidence>
<dbReference type="Pfam" id="PF05424">
    <property type="entry name" value="Duffy_binding"/>
    <property type="match status" value="1"/>
</dbReference>
<feature type="compositionally biased region" description="Polar residues" evidence="1">
    <location>
        <begin position="263"/>
        <end position="290"/>
    </location>
</feature>